<keyword evidence="2" id="KW-1133">Transmembrane helix</keyword>
<dbReference type="Pfam" id="PF16732">
    <property type="entry name" value="ComP_DUS"/>
    <property type="match status" value="1"/>
</dbReference>
<dbReference type="InterPro" id="IPR000983">
    <property type="entry name" value="Bac_GSPG_pilin"/>
</dbReference>
<evidence type="ECO:0000313" key="3">
    <source>
        <dbReference type="EMBL" id="KFZ31396.1"/>
    </source>
</evidence>
<dbReference type="SUPFAM" id="SSF54523">
    <property type="entry name" value="Pili subunits"/>
    <property type="match status" value="1"/>
</dbReference>
<dbReference type="GO" id="GO:0015628">
    <property type="term" value="P:protein secretion by the type II secretion system"/>
    <property type="evidence" value="ECO:0007669"/>
    <property type="project" value="InterPro"/>
</dbReference>
<evidence type="ECO:0000256" key="2">
    <source>
        <dbReference type="SAM" id="Phobius"/>
    </source>
</evidence>
<dbReference type="InterPro" id="IPR031982">
    <property type="entry name" value="PilE-like"/>
</dbReference>
<dbReference type="EMBL" id="JPER01000001">
    <property type="protein sequence ID" value="KFZ31396.1"/>
    <property type="molecule type" value="Genomic_DNA"/>
</dbReference>
<organism evidence="3 4">
    <name type="scientific">Pseudidiomarina salinarum</name>
    <dbReference type="NCBI Taxonomy" id="435908"/>
    <lineage>
        <taxon>Bacteria</taxon>
        <taxon>Pseudomonadati</taxon>
        <taxon>Pseudomonadota</taxon>
        <taxon>Gammaproteobacteria</taxon>
        <taxon>Alteromonadales</taxon>
        <taxon>Idiomarinaceae</taxon>
        <taxon>Pseudidiomarina</taxon>
    </lineage>
</organism>
<dbReference type="AlphaFoldDB" id="A0A094JFS6"/>
<dbReference type="InterPro" id="IPR045584">
    <property type="entry name" value="Pilin-like"/>
</dbReference>
<keyword evidence="2" id="KW-0472">Membrane</keyword>
<protein>
    <recommendedName>
        <fullName evidence="5">Type IV pilin</fullName>
    </recommendedName>
</protein>
<dbReference type="Pfam" id="PF07963">
    <property type="entry name" value="N_methyl"/>
    <property type="match status" value="1"/>
</dbReference>
<evidence type="ECO:0008006" key="5">
    <source>
        <dbReference type="Google" id="ProtNLM"/>
    </source>
</evidence>
<dbReference type="RefSeq" id="WP_034773727.1">
    <property type="nucleotide sequence ID" value="NZ_JPER01000001.1"/>
</dbReference>
<keyword evidence="4" id="KW-1185">Reference proteome</keyword>
<evidence type="ECO:0000313" key="4">
    <source>
        <dbReference type="Proteomes" id="UP000054363"/>
    </source>
</evidence>
<accession>A0A094JFS6</accession>
<dbReference type="OrthoDB" id="5572189at2"/>
<dbReference type="InterPro" id="IPR012902">
    <property type="entry name" value="N_methyl_site"/>
</dbReference>
<dbReference type="Proteomes" id="UP000054363">
    <property type="component" value="Unassembled WGS sequence"/>
</dbReference>
<dbReference type="GO" id="GO:0043683">
    <property type="term" value="P:type IV pilus assembly"/>
    <property type="evidence" value="ECO:0007669"/>
    <property type="project" value="InterPro"/>
</dbReference>
<dbReference type="STRING" id="435908.IDSA_01355"/>
<keyword evidence="2" id="KW-0812">Transmembrane</keyword>
<dbReference type="PROSITE" id="PS00409">
    <property type="entry name" value="PROKAR_NTER_METHYL"/>
    <property type="match status" value="1"/>
</dbReference>
<dbReference type="PRINTS" id="PR00813">
    <property type="entry name" value="BCTERIALGSPG"/>
</dbReference>
<proteinExistence type="predicted"/>
<dbReference type="NCBIfam" id="TIGR02532">
    <property type="entry name" value="IV_pilin_GFxxxE"/>
    <property type="match status" value="1"/>
</dbReference>
<gene>
    <name evidence="3" type="ORF">IDSA_01355</name>
</gene>
<keyword evidence="1" id="KW-0488">Methylation</keyword>
<feature type="transmembrane region" description="Helical" evidence="2">
    <location>
        <begin position="12"/>
        <end position="33"/>
    </location>
</feature>
<sequence length="126" mass="13803">MQVKKTLKGITLIELMVVIAIIGILGAIAYPSYVGYVQEARRADAIAQLLELQMAQEEWRLRNSSYADLASLNVTPSSQYYSFSTSNVGMETYTLTATATGSQTGDVNCTSISLNHNDEKTPAECW</sequence>
<evidence type="ECO:0000256" key="1">
    <source>
        <dbReference type="ARBA" id="ARBA00022481"/>
    </source>
</evidence>
<comment type="caution">
    <text evidence="3">The sequence shown here is derived from an EMBL/GenBank/DDBJ whole genome shotgun (WGS) entry which is preliminary data.</text>
</comment>
<dbReference type="GO" id="GO:0015627">
    <property type="term" value="C:type II protein secretion system complex"/>
    <property type="evidence" value="ECO:0007669"/>
    <property type="project" value="InterPro"/>
</dbReference>
<dbReference type="PANTHER" id="PTHR30093:SF47">
    <property type="entry name" value="TYPE IV PILUS NON-CORE MINOR PILIN PILE"/>
    <property type="match status" value="1"/>
</dbReference>
<dbReference type="PANTHER" id="PTHR30093">
    <property type="entry name" value="GENERAL SECRETION PATHWAY PROTEIN G"/>
    <property type="match status" value="1"/>
</dbReference>
<dbReference type="Gene3D" id="3.30.700.10">
    <property type="entry name" value="Glycoprotein, Type 4 Pilin"/>
    <property type="match status" value="1"/>
</dbReference>
<dbReference type="eggNOG" id="COG4968">
    <property type="taxonomic scope" value="Bacteria"/>
</dbReference>
<name>A0A094JFS6_9GAMM</name>
<reference evidence="3 4" key="1">
    <citation type="submission" date="2014-06" db="EMBL/GenBank/DDBJ databases">
        <title>The draft genome sequence of Idiomarina salinarum ISL-52.</title>
        <authorList>
            <person name="Du J."/>
            <person name="Shao Z."/>
        </authorList>
    </citation>
    <scope>NUCLEOTIDE SEQUENCE [LARGE SCALE GENOMIC DNA]</scope>
    <source>
        <strain evidence="3 4">ISL-52</strain>
    </source>
</reference>